<proteinExistence type="predicted"/>
<evidence type="ECO:0000313" key="2">
    <source>
        <dbReference type="Proteomes" id="UP000247790"/>
    </source>
</evidence>
<dbReference type="SUPFAM" id="SSF51182">
    <property type="entry name" value="RmlC-like cupins"/>
    <property type="match status" value="1"/>
</dbReference>
<protein>
    <recommendedName>
        <fullName evidence="3">Cupin 2 conserved barrel domain-containing protein</fullName>
    </recommendedName>
</protein>
<dbReference type="Gene3D" id="2.60.120.10">
    <property type="entry name" value="Jelly Rolls"/>
    <property type="match status" value="1"/>
</dbReference>
<dbReference type="InterPro" id="IPR011051">
    <property type="entry name" value="RmlC_Cupin_sf"/>
</dbReference>
<sequence length="158" mass="17821">MFCFERRKKEEVALMLDYLYTGIIRHYRGDVVMQIYRFDPESGKQITRFDSDFVMSRIIQTSENAHVGCMHLSANRVVGYHEAVCPQLMAIVSGAGQVRSGENDAVHVKAGEAVFWEKGEWHETKTETGLMAIVIESEVLTPSAYMPVRTVDSVGRSS</sequence>
<accession>A0A2V4W5X9</accession>
<name>A0A2V4W5X9_PAEBA</name>
<gene>
    <name evidence="1" type="ORF">DFQ00_104205</name>
</gene>
<dbReference type="Proteomes" id="UP000247790">
    <property type="component" value="Unassembled WGS sequence"/>
</dbReference>
<evidence type="ECO:0000313" key="1">
    <source>
        <dbReference type="EMBL" id="PYE50247.1"/>
    </source>
</evidence>
<reference evidence="1 2" key="1">
    <citation type="submission" date="2018-06" db="EMBL/GenBank/DDBJ databases">
        <title>Genomic Encyclopedia of Type Strains, Phase III (KMG-III): the genomes of soil and plant-associated and newly described type strains.</title>
        <authorList>
            <person name="Whitman W."/>
        </authorList>
    </citation>
    <scope>NUCLEOTIDE SEQUENCE [LARGE SCALE GENOMIC DNA]</scope>
    <source>
        <strain evidence="1 2">CECT 7022</strain>
    </source>
</reference>
<evidence type="ECO:0008006" key="3">
    <source>
        <dbReference type="Google" id="ProtNLM"/>
    </source>
</evidence>
<comment type="caution">
    <text evidence="1">The sequence shown here is derived from an EMBL/GenBank/DDBJ whole genome shotgun (WGS) entry which is preliminary data.</text>
</comment>
<dbReference type="InterPro" id="IPR014710">
    <property type="entry name" value="RmlC-like_jellyroll"/>
</dbReference>
<dbReference type="EMBL" id="QJSW01000004">
    <property type="protein sequence ID" value="PYE50247.1"/>
    <property type="molecule type" value="Genomic_DNA"/>
</dbReference>
<organism evidence="1 2">
    <name type="scientific">Paenibacillus barcinonensis</name>
    <dbReference type="NCBI Taxonomy" id="198119"/>
    <lineage>
        <taxon>Bacteria</taxon>
        <taxon>Bacillati</taxon>
        <taxon>Bacillota</taxon>
        <taxon>Bacilli</taxon>
        <taxon>Bacillales</taxon>
        <taxon>Paenibacillaceae</taxon>
        <taxon>Paenibacillus</taxon>
    </lineage>
</organism>
<dbReference type="AlphaFoldDB" id="A0A2V4W5X9"/>